<dbReference type="Proteomes" id="UP001152888">
    <property type="component" value="Unassembled WGS sequence"/>
</dbReference>
<keyword evidence="3" id="KW-1185">Reference proteome</keyword>
<proteinExistence type="predicted"/>
<evidence type="ECO:0000313" key="2">
    <source>
        <dbReference type="EMBL" id="CAH1993877.1"/>
    </source>
</evidence>
<comment type="caution">
    <text evidence="2">The sequence shown here is derived from an EMBL/GenBank/DDBJ whole genome shotgun (WGS) entry which is preliminary data.</text>
</comment>
<name>A0A9P0LI54_ACAOB</name>
<feature type="domain" description="MADF" evidence="1">
    <location>
        <begin position="13"/>
        <end position="49"/>
    </location>
</feature>
<dbReference type="InterPro" id="IPR006578">
    <property type="entry name" value="MADF-dom"/>
</dbReference>
<reference evidence="2" key="1">
    <citation type="submission" date="2022-03" db="EMBL/GenBank/DDBJ databases">
        <authorList>
            <person name="Sayadi A."/>
        </authorList>
    </citation>
    <scope>NUCLEOTIDE SEQUENCE</scope>
</reference>
<gene>
    <name evidence="2" type="ORF">ACAOBT_LOCUS21789</name>
</gene>
<dbReference type="Pfam" id="PF10545">
    <property type="entry name" value="MADF_DNA_bdg"/>
    <property type="match status" value="1"/>
</dbReference>
<dbReference type="OrthoDB" id="10071528at2759"/>
<accession>A0A9P0LI54</accession>
<sequence length="65" mass="7506">MADMDVVIDNELLIHCVQIRPVLWDKTLESFKDRNATRNAWHAVCLGLLKDFDNLEDSKKNDFGS</sequence>
<evidence type="ECO:0000313" key="3">
    <source>
        <dbReference type="Proteomes" id="UP001152888"/>
    </source>
</evidence>
<protein>
    <recommendedName>
        <fullName evidence="1">MADF domain-containing protein</fullName>
    </recommendedName>
</protein>
<organism evidence="2 3">
    <name type="scientific">Acanthoscelides obtectus</name>
    <name type="common">Bean weevil</name>
    <name type="synonym">Bruchus obtectus</name>
    <dbReference type="NCBI Taxonomy" id="200917"/>
    <lineage>
        <taxon>Eukaryota</taxon>
        <taxon>Metazoa</taxon>
        <taxon>Ecdysozoa</taxon>
        <taxon>Arthropoda</taxon>
        <taxon>Hexapoda</taxon>
        <taxon>Insecta</taxon>
        <taxon>Pterygota</taxon>
        <taxon>Neoptera</taxon>
        <taxon>Endopterygota</taxon>
        <taxon>Coleoptera</taxon>
        <taxon>Polyphaga</taxon>
        <taxon>Cucujiformia</taxon>
        <taxon>Chrysomeloidea</taxon>
        <taxon>Chrysomelidae</taxon>
        <taxon>Bruchinae</taxon>
        <taxon>Bruchini</taxon>
        <taxon>Acanthoscelides</taxon>
    </lineage>
</organism>
<evidence type="ECO:0000259" key="1">
    <source>
        <dbReference type="Pfam" id="PF10545"/>
    </source>
</evidence>
<dbReference type="AlphaFoldDB" id="A0A9P0LI54"/>
<dbReference type="EMBL" id="CAKOFQ010007186">
    <property type="protein sequence ID" value="CAH1993877.1"/>
    <property type="molecule type" value="Genomic_DNA"/>
</dbReference>